<name>A0A1H1TP22_9ACTN</name>
<dbReference type="Proteomes" id="UP000199103">
    <property type="component" value="Chromosome I"/>
</dbReference>
<dbReference type="PROSITE" id="PS51318">
    <property type="entry name" value="TAT"/>
    <property type="match status" value="1"/>
</dbReference>
<dbReference type="GO" id="GO:0009253">
    <property type="term" value="P:peptidoglycan catabolic process"/>
    <property type="evidence" value="ECO:0007669"/>
    <property type="project" value="InterPro"/>
</dbReference>
<dbReference type="InterPro" id="IPR006311">
    <property type="entry name" value="TAT_signal"/>
</dbReference>
<organism evidence="2 3">
    <name type="scientific">Microlunatus soli</name>
    <dbReference type="NCBI Taxonomy" id="630515"/>
    <lineage>
        <taxon>Bacteria</taxon>
        <taxon>Bacillati</taxon>
        <taxon>Actinomycetota</taxon>
        <taxon>Actinomycetes</taxon>
        <taxon>Propionibacteriales</taxon>
        <taxon>Propionibacteriaceae</taxon>
        <taxon>Microlunatus</taxon>
    </lineage>
</organism>
<evidence type="ECO:0000313" key="3">
    <source>
        <dbReference type="Proteomes" id="UP000199103"/>
    </source>
</evidence>
<gene>
    <name evidence="2" type="ORF">SAMN04489812_2471</name>
</gene>
<evidence type="ECO:0000259" key="1">
    <source>
        <dbReference type="Pfam" id="PF01510"/>
    </source>
</evidence>
<accession>A0A1H1TP22</accession>
<dbReference type="Pfam" id="PF01510">
    <property type="entry name" value="Amidase_2"/>
    <property type="match status" value="1"/>
</dbReference>
<dbReference type="OrthoDB" id="514320at2"/>
<dbReference type="STRING" id="630515.SAMN04489812_2471"/>
<dbReference type="SUPFAM" id="SSF55846">
    <property type="entry name" value="N-acetylmuramoyl-L-alanine amidase-like"/>
    <property type="match status" value="1"/>
</dbReference>
<feature type="domain" description="N-acetylmuramoyl-L-alanine amidase" evidence="1">
    <location>
        <begin position="60"/>
        <end position="154"/>
    </location>
</feature>
<evidence type="ECO:0000313" key="2">
    <source>
        <dbReference type="EMBL" id="SDS62000.1"/>
    </source>
</evidence>
<keyword evidence="3" id="KW-1185">Reference proteome</keyword>
<reference evidence="2 3" key="1">
    <citation type="submission" date="2016-10" db="EMBL/GenBank/DDBJ databases">
        <authorList>
            <person name="de Groot N.N."/>
        </authorList>
    </citation>
    <scope>NUCLEOTIDE SEQUENCE [LARGE SCALE GENOMIC DNA]</scope>
    <source>
        <strain evidence="2 3">DSM 21800</strain>
    </source>
</reference>
<protein>
    <submittedName>
        <fullName evidence="2">N-acetylmuramoyl-L-alanine amidase</fullName>
    </submittedName>
</protein>
<dbReference type="AlphaFoldDB" id="A0A1H1TP22"/>
<dbReference type="InterPro" id="IPR036505">
    <property type="entry name" value="Amidase/PGRP_sf"/>
</dbReference>
<sequence length="230" mass="25050">MGTDDNLITRRSLLLGSAAAAAALGLGTDPADAAVRPRRRAAFAVWDPITGKLTTAMSPKRVTVHIAVTRSGDIYGPGKGAGGSYAHFYNPRSGAPRQHQYLDRRAAADLNGSSRSISVEHAGLDGDRMTDTQLRNLAKIFAWAVIHCGVPNRIATVDDLRGLAWHRLGIDGNFGRFDPHDRTTWCRKQTGAVWSSATGKLCPTDKFIRQIPTVYSRAQYWLKKWGGRPG</sequence>
<dbReference type="GO" id="GO:0008745">
    <property type="term" value="F:N-acetylmuramoyl-L-alanine amidase activity"/>
    <property type="evidence" value="ECO:0007669"/>
    <property type="project" value="InterPro"/>
</dbReference>
<proteinExistence type="predicted"/>
<dbReference type="InterPro" id="IPR002502">
    <property type="entry name" value="Amidase_domain"/>
</dbReference>
<dbReference type="EMBL" id="LT629772">
    <property type="protein sequence ID" value="SDS62000.1"/>
    <property type="molecule type" value="Genomic_DNA"/>
</dbReference>
<dbReference type="RefSeq" id="WP_157683413.1">
    <property type="nucleotide sequence ID" value="NZ_LT629772.1"/>
</dbReference>